<evidence type="ECO:0000313" key="4">
    <source>
        <dbReference type="Proteomes" id="UP000694546"/>
    </source>
</evidence>
<dbReference type="SUPFAM" id="SSF53098">
    <property type="entry name" value="Ribonuclease H-like"/>
    <property type="match status" value="1"/>
</dbReference>
<protein>
    <recommendedName>
        <fullName evidence="2">TTF-type domain-containing protein</fullName>
    </recommendedName>
</protein>
<dbReference type="InterPro" id="IPR006580">
    <property type="entry name" value="Znf_TTF"/>
</dbReference>
<feature type="compositionally biased region" description="Polar residues" evidence="1">
    <location>
        <begin position="1"/>
        <end position="11"/>
    </location>
</feature>
<dbReference type="Pfam" id="PF14291">
    <property type="entry name" value="DUF4371"/>
    <property type="match status" value="1"/>
</dbReference>
<dbReference type="GO" id="GO:0046983">
    <property type="term" value="F:protein dimerization activity"/>
    <property type="evidence" value="ECO:0007669"/>
    <property type="project" value="InterPro"/>
</dbReference>
<accession>A0A8C5AB50</accession>
<dbReference type="GeneTree" id="ENSGT00940000154356"/>
<sequence length="843" mass="95226">TDIKRSATTHIGATKRKKKEEAKLKTDALPKLTSFFSVTTPPDTNVLVEGEGGEEVPPGPAVDAAGGGGEELKASCTDDKDDENAVEDAVSRPTAAVSDSDHPEESDALSDDPGLWPTVVNDRERCELVKIGPVQQQSEFPKNAMGRRFTTANYYMQMKNGERISRTWLVYSKVEDAAMCFCCHLFGKGDTQLSSTSGFNQWKNLQAHLKYHERSAEHVKNMDAWHTLNARLQSGTAIDQGAQNLINAEVIRCKEVMKRLLAIVCHLAQHNLAFRGHREKLFEHGNGNFLGQVQLMAKFDPVMKEHLWKIKEKQIADTYLSKRIQNELICLVAQCTTEAIVERVRRAKYYAVIMDCTPDVSHNEQLSVLLRIVNCELTKGVSIHEHFMGFLLADDTTGQGLLQLFLGHLEKLGLDLSNCRGQSYDNGSNMQGKTQGVQARMLQLNPKALCVPCGSHTLNLVVGDAAKSSTISLGYFGTLQRLYNLFSGSVQRWTILQEHVKDFSIKALSTARWECRVDAVKAVRYQLPEIVDALTAVHKHATLKKDPECASTADSLKDNMMKWSFMVSTFVWYNVLYHINRVSKILQSPSVSIETVRREVMAVADYLEEYRECGFNSAQVDAREVAEKMEVEMSWPVVRQRKRKRQFDYEGRDEDMSTPEELFKREFFLHLVDTARTTLRERFSNMEVFFDLYGFLYSSKSFIGTIQTGKLDGCCRKLEEVIGDVDGEDLKMELKGAVQSFPPHITTPLQMLDHIYKENVLDIYPNVSIALQHLLTLPVTVASGERSFSTLKRLKKYMRSTMAQDRLSALATISIEHEVQQSLDMDEVISRFAEAKVRKVRFV</sequence>
<dbReference type="InterPro" id="IPR012337">
    <property type="entry name" value="RNaseH-like_sf"/>
</dbReference>
<dbReference type="AlphaFoldDB" id="A0A8C5AB50"/>
<dbReference type="OMA" id="ISIEHEV"/>
<evidence type="ECO:0000259" key="2">
    <source>
        <dbReference type="SMART" id="SM00597"/>
    </source>
</evidence>
<evidence type="ECO:0000313" key="3">
    <source>
        <dbReference type="Ensembl" id="ENSGMOP00000029602.1"/>
    </source>
</evidence>
<feature type="region of interest" description="Disordered" evidence="1">
    <location>
        <begin position="40"/>
        <end position="117"/>
    </location>
</feature>
<dbReference type="PANTHER" id="PTHR45749:SF35">
    <property type="entry name" value="AC-LIKE TRANSPOSASE-RELATED"/>
    <property type="match status" value="1"/>
</dbReference>
<dbReference type="PANTHER" id="PTHR45749">
    <property type="match status" value="1"/>
</dbReference>
<reference evidence="3" key="2">
    <citation type="submission" date="2025-09" db="UniProtKB">
        <authorList>
            <consortium name="Ensembl"/>
        </authorList>
    </citation>
    <scope>IDENTIFICATION</scope>
</reference>
<dbReference type="InterPro" id="IPR008906">
    <property type="entry name" value="HATC_C_dom"/>
</dbReference>
<keyword evidence="4" id="KW-1185">Reference proteome</keyword>
<evidence type="ECO:0000256" key="1">
    <source>
        <dbReference type="SAM" id="MobiDB-lite"/>
    </source>
</evidence>
<reference evidence="3" key="1">
    <citation type="submission" date="2025-08" db="UniProtKB">
        <authorList>
            <consortium name="Ensembl"/>
        </authorList>
    </citation>
    <scope>IDENTIFICATION</scope>
</reference>
<dbReference type="InterPro" id="IPR025398">
    <property type="entry name" value="DUF4371"/>
</dbReference>
<proteinExistence type="predicted"/>
<dbReference type="Pfam" id="PF05699">
    <property type="entry name" value="Dimer_Tnp_hAT"/>
    <property type="match status" value="1"/>
</dbReference>
<feature type="domain" description="TTF-type" evidence="2">
    <location>
        <begin position="153"/>
        <end position="237"/>
    </location>
</feature>
<name>A0A8C5AB50_GADMO</name>
<dbReference type="Ensembl" id="ENSGMOT00000063303.1">
    <property type="protein sequence ID" value="ENSGMOP00000029602.1"/>
    <property type="gene ID" value="ENSGMOG00000028330.1"/>
</dbReference>
<feature type="region of interest" description="Disordered" evidence="1">
    <location>
        <begin position="1"/>
        <end position="24"/>
    </location>
</feature>
<organism evidence="3 4">
    <name type="scientific">Gadus morhua</name>
    <name type="common">Atlantic cod</name>
    <dbReference type="NCBI Taxonomy" id="8049"/>
    <lineage>
        <taxon>Eukaryota</taxon>
        <taxon>Metazoa</taxon>
        <taxon>Chordata</taxon>
        <taxon>Craniata</taxon>
        <taxon>Vertebrata</taxon>
        <taxon>Euteleostomi</taxon>
        <taxon>Actinopterygii</taxon>
        <taxon>Neopterygii</taxon>
        <taxon>Teleostei</taxon>
        <taxon>Neoteleostei</taxon>
        <taxon>Acanthomorphata</taxon>
        <taxon>Zeiogadaria</taxon>
        <taxon>Gadariae</taxon>
        <taxon>Gadiformes</taxon>
        <taxon>Gadoidei</taxon>
        <taxon>Gadidae</taxon>
        <taxon>Gadus</taxon>
    </lineage>
</organism>
<dbReference type="Proteomes" id="UP000694546">
    <property type="component" value="Chromosome 3"/>
</dbReference>
<dbReference type="SMART" id="SM00597">
    <property type="entry name" value="ZnF_TTF"/>
    <property type="match status" value="1"/>
</dbReference>